<dbReference type="AlphaFoldDB" id="A0A6J4JBM3"/>
<dbReference type="EMBL" id="CADCTK010000689">
    <property type="protein sequence ID" value="CAA9274441.1"/>
    <property type="molecule type" value="Genomic_DNA"/>
</dbReference>
<feature type="non-terminal residue" evidence="1">
    <location>
        <position position="1"/>
    </location>
</feature>
<gene>
    <name evidence="1" type="ORF">AVDCRST_MAG26-2989</name>
</gene>
<protein>
    <submittedName>
        <fullName evidence="1">Uncharacterized protein</fullName>
    </submittedName>
</protein>
<organism evidence="1">
    <name type="scientific">uncultured Chloroflexia bacterium</name>
    <dbReference type="NCBI Taxonomy" id="1672391"/>
    <lineage>
        <taxon>Bacteria</taxon>
        <taxon>Bacillati</taxon>
        <taxon>Chloroflexota</taxon>
        <taxon>Chloroflexia</taxon>
        <taxon>environmental samples</taxon>
    </lineage>
</organism>
<proteinExistence type="predicted"/>
<accession>A0A6J4JBM3</accession>
<feature type="non-terminal residue" evidence="1">
    <location>
        <position position="40"/>
    </location>
</feature>
<sequence>CHAGTRVSHHRFNGIQKVIQSMPTLVCDPLGHHTAPSHWP</sequence>
<reference evidence="1" key="1">
    <citation type="submission" date="2020-02" db="EMBL/GenBank/DDBJ databases">
        <authorList>
            <person name="Meier V. D."/>
        </authorList>
    </citation>
    <scope>NUCLEOTIDE SEQUENCE</scope>
    <source>
        <strain evidence="1">AVDCRST_MAG26</strain>
    </source>
</reference>
<name>A0A6J4JBM3_9CHLR</name>
<evidence type="ECO:0000313" key="1">
    <source>
        <dbReference type="EMBL" id="CAA9274441.1"/>
    </source>
</evidence>